<name>A0ABY1PM79_9RHOB</name>
<sequence>MATMDIFNNSAFSTTSLTGMIEKMDFKPSLLGSLGLFEPMPVRTRNIFVDRRDGKLTLIPTSADGSAPEVLESDDRDAVSLKTTRLAKQFTLYAHELDGIRGFGSETELAAVQAEYARRSKRIREDLELTHEHHRLGALQGKLLDADGTTVIYDFFSEFGENEEAAISFELDVGTTDIRGLCHQLTRSMARTSRGAFTSSTSVHALVGDDFYDALIKHPNVEKAYLNWSAAADLKENKAFGAFHYGGITWHNYRGTDDGSTVAIPTDEAKFFPVGARDVFKKAMAPLETMGFINTPGRDVYMMNVSDRDRNMWSKGEIYSYPLYICQQPRVLRKATLT</sequence>
<reference evidence="1 2" key="1">
    <citation type="submission" date="2017-05" db="EMBL/GenBank/DDBJ databases">
        <authorList>
            <person name="Varghese N."/>
            <person name="Submissions S."/>
        </authorList>
    </citation>
    <scope>NUCLEOTIDE SEQUENCE [LARGE SCALE GENOMIC DNA]</scope>
    <source>
        <strain evidence="1 2">DSM 29734</strain>
    </source>
</reference>
<comment type="caution">
    <text evidence="1">The sequence shown here is derived from an EMBL/GenBank/DDBJ whole genome shotgun (WGS) entry which is preliminary data.</text>
</comment>
<dbReference type="InterPro" id="IPR005564">
    <property type="entry name" value="Major_capsid_GpE"/>
</dbReference>
<dbReference type="Pfam" id="PF03864">
    <property type="entry name" value="Phage_cap_E"/>
    <property type="match status" value="1"/>
</dbReference>
<protein>
    <submittedName>
        <fullName evidence="1">Phage major capsid protein E</fullName>
    </submittedName>
</protein>
<dbReference type="RefSeq" id="WP_283428103.1">
    <property type="nucleotide sequence ID" value="NZ_FXTY01000022.1"/>
</dbReference>
<evidence type="ECO:0000313" key="2">
    <source>
        <dbReference type="Proteomes" id="UP001157961"/>
    </source>
</evidence>
<evidence type="ECO:0000313" key="1">
    <source>
        <dbReference type="EMBL" id="SMP36885.1"/>
    </source>
</evidence>
<proteinExistence type="predicted"/>
<accession>A0ABY1PM79</accession>
<gene>
    <name evidence="1" type="ORF">SAMN06265373_1226</name>
</gene>
<organism evidence="1 2">
    <name type="scientific">Shimia sagamensis</name>
    <dbReference type="NCBI Taxonomy" id="1566352"/>
    <lineage>
        <taxon>Bacteria</taxon>
        <taxon>Pseudomonadati</taxon>
        <taxon>Pseudomonadota</taxon>
        <taxon>Alphaproteobacteria</taxon>
        <taxon>Rhodobacterales</taxon>
        <taxon>Roseobacteraceae</taxon>
    </lineage>
</organism>
<keyword evidence="2" id="KW-1185">Reference proteome</keyword>
<dbReference type="EMBL" id="FXTY01000022">
    <property type="protein sequence ID" value="SMP36885.1"/>
    <property type="molecule type" value="Genomic_DNA"/>
</dbReference>
<dbReference type="Proteomes" id="UP001157961">
    <property type="component" value="Unassembled WGS sequence"/>
</dbReference>